<keyword evidence="4" id="KW-1185">Reference proteome</keyword>
<dbReference type="AlphaFoldDB" id="A0A5M3MP53"/>
<comment type="caution">
    <text evidence="3">The sequence shown here is derived from an EMBL/GenBank/DDBJ whole genome shotgun (WGS) entry which is preliminary data.</text>
</comment>
<accession>A0A5M3MP53</accession>
<evidence type="ECO:0000256" key="1">
    <source>
        <dbReference type="SAM" id="MobiDB-lite"/>
    </source>
</evidence>
<keyword evidence="2" id="KW-0472">Membrane</keyword>
<feature type="transmembrane region" description="Helical" evidence="2">
    <location>
        <begin position="74"/>
        <end position="96"/>
    </location>
</feature>
<organism evidence="3 4">
    <name type="scientific">Coniophora puteana (strain RWD-64-598)</name>
    <name type="common">Brown rot fungus</name>
    <dbReference type="NCBI Taxonomy" id="741705"/>
    <lineage>
        <taxon>Eukaryota</taxon>
        <taxon>Fungi</taxon>
        <taxon>Dikarya</taxon>
        <taxon>Basidiomycota</taxon>
        <taxon>Agaricomycotina</taxon>
        <taxon>Agaricomycetes</taxon>
        <taxon>Agaricomycetidae</taxon>
        <taxon>Boletales</taxon>
        <taxon>Coniophorineae</taxon>
        <taxon>Coniophoraceae</taxon>
        <taxon>Coniophora</taxon>
    </lineage>
</organism>
<evidence type="ECO:0000256" key="2">
    <source>
        <dbReference type="SAM" id="Phobius"/>
    </source>
</evidence>
<protein>
    <submittedName>
        <fullName evidence="3">Uncharacterized protein</fullName>
    </submittedName>
</protein>
<dbReference type="OrthoDB" id="4347at2759"/>
<dbReference type="RefSeq" id="XP_007769662.1">
    <property type="nucleotide sequence ID" value="XM_007771472.1"/>
</dbReference>
<dbReference type="GO" id="GO:0005737">
    <property type="term" value="C:cytoplasm"/>
    <property type="evidence" value="ECO:0007669"/>
    <property type="project" value="TreeGrafter"/>
</dbReference>
<sequence length="443" mass="49000">MLPAPVSSSSSRRRAPTGYGYNYIYSQEKLKPHEGTPLSSFSTANAPRSRILDLLGISPLTWTHLRQRSRITNLGLFALTFAASLSFLFNLALYFAPSNAAYGPFSPPARALDTVPWHASPNDTKGMGGVDHLVIVPGHSIWTGDNMDEVWDEEHWVLADYQKGGGRTKAFVEHIRRGTEIAMADSNALLIFSGGQTHADSTTTEGESYLRLALAAGFLPPFADSFYALSPSAPPSSTPSTSIADRISAPATTPPPLSKPTLLSNVDIRSRPHAHLHDTRKHPTPRLLATTENYALDSFQNLLFSIARFRETTGRFPRRITVVGYAMKAKRFASLHAAALRWPSTRFSYVGVEIEDYAEAAGAREGEHRNGYTPYSEDTYGCHGYLRNKRLSRNPHARFHPYASSAPELRGLLEWCPTPDATDHYARGTTDVYRGPLPWDFSY</sequence>
<dbReference type="Proteomes" id="UP000053558">
    <property type="component" value="Unassembled WGS sequence"/>
</dbReference>
<feature type="region of interest" description="Disordered" evidence="1">
    <location>
        <begin position="237"/>
        <end position="263"/>
    </location>
</feature>
<dbReference type="OMA" id="YPENLPW"/>
<dbReference type="EMBL" id="JH711579">
    <property type="protein sequence ID" value="EIW80810.1"/>
    <property type="molecule type" value="Genomic_DNA"/>
</dbReference>
<gene>
    <name evidence="3" type="ORF">CONPUDRAFT_105939</name>
</gene>
<keyword evidence="2" id="KW-0812">Transmembrane</keyword>
<dbReference type="PANTHER" id="PTHR28110">
    <property type="entry name" value="TRANSMEMBRANE PROTEIN"/>
    <property type="match status" value="1"/>
</dbReference>
<dbReference type="InterPro" id="IPR055323">
    <property type="entry name" value="C57A10.07/YOR238W"/>
</dbReference>
<name>A0A5M3MP53_CONPW</name>
<evidence type="ECO:0000313" key="4">
    <source>
        <dbReference type="Proteomes" id="UP000053558"/>
    </source>
</evidence>
<dbReference type="GeneID" id="19198563"/>
<evidence type="ECO:0000313" key="3">
    <source>
        <dbReference type="EMBL" id="EIW80810.1"/>
    </source>
</evidence>
<reference evidence="4" key="1">
    <citation type="journal article" date="2012" name="Science">
        <title>The Paleozoic origin of enzymatic lignin decomposition reconstructed from 31 fungal genomes.</title>
        <authorList>
            <person name="Floudas D."/>
            <person name="Binder M."/>
            <person name="Riley R."/>
            <person name="Barry K."/>
            <person name="Blanchette R.A."/>
            <person name="Henrissat B."/>
            <person name="Martinez A.T."/>
            <person name="Otillar R."/>
            <person name="Spatafora J.W."/>
            <person name="Yadav J.S."/>
            <person name="Aerts A."/>
            <person name="Benoit I."/>
            <person name="Boyd A."/>
            <person name="Carlson A."/>
            <person name="Copeland A."/>
            <person name="Coutinho P.M."/>
            <person name="de Vries R.P."/>
            <person name="Ferreira P."/>
            <person name="Findley K."/>
            <person name="Foster B."/>
            <person name="Gaskell J."/>
            <person name="Glotzer D."/>
            <person name="Gorecki P."/>
            <person name="Heitman J."/>
            <person name="Hesse C."/>
            <person name="Hori C."/>
            <person name="Igarashi K."/>
            <person name="Jurgens J.A."/>
            <person name="Kallen N."/>
            <person name="Kersten P."/>
            <person name="Kohler A."/>
            <person name="Kuees U."/>
            <person name="Kumar T.K.A."/>
            <person name="Kuo A."/>
            <person name="LaButti K."/>
            <person name="Larrondo L.F."/>
            <person name="Lindquist E."/>
            <person name="Ling A."/>
            <person name="Lombard V."/>
            <person name="Lucas S."/>
            <person name="Lundell T."/>
            <person name="Martin R."/>
            <person name="McLaughlin D.J."/>
            <person name="Morgenstern I."/>
            <person name="Morin E."/>
            <person name="Murat C."/>
            <person name="Nagy L.G."/>
            <person name="Nolan M."/>
            <person name="Ohm R.A."/>
            <person name="Patyshakuliyeva A."/>
            <person name="Rokas A."/>
            <person name="Ruiz-Duenas F.J."/>
            <person name="Sabat G."/>
            <person name="Salamov A."/>
            <person name="Samejima M."/>
            <person name="Schmutz J."/>
            <person name="Slot J.C."/>
            <person name="St John F."/>
            <person name="Stenlid J."/>
            <person name="Sun H."/>
            <person name="Sun S."/>
            <person name="Syed K."/>
            <person name="Tsang A."/>
            <person name="Wiebenga A."/>
            <person name="Young D."/>
            <person name="Pisabarro A."/>
            <person name="Eastwood D.C."/>
            <person name="Martin F."/>
            <person name="Cullen D."/>
            <person name="Grigoriev I.V."/>
            <person name="Hibbett D.S."/>
        </authorList>
    </citation>
    <scope>NUCLEOTIDE SEQUENCE [LARGE SCALE GENOMIC DNA]</scope>
    <source>
        <strain evidence="4">RWD-64-598 SS2</strain>
    </source>
</reference>
<proteinExistence type="predicted"/>
<keyword evidence="2" id="KW-1133">Transmembrane helix</keyword>
<dbReference type="PANTHER" id="PTHR28110:SF1">
    <property type="entry name" value="TRANSMEMBRANE PROTEIN"/>
    <property type="match status" value="1"/>
</dbReference>
<dbReference type="KEGG" id="cput:CONPUDRAFT_105939"/>